<evidence type="ECO:0000259" key="2">
    <source>
        <dbReference type="PROSITE" id="PS50994"/>
    </source>
</evidence>
<accession>A0ABZ3FH21</accession>
<protein>
    <submittedName>
        <fullName evidence="5">IS3 family transposase ISEfa10</fullName>
    </submittedName>
</protein>
<evidence type="ECO:0000313" key="6">
    <source>
        <dbReference type="Proteomes" id="UP001477947"/>
    </source>
</evidence>
<organism evidence="5 6">
    <name type="scientific">Terrisporobacter petrolearius</name>
    <dbReference type="NCBI Taxonomy" id="1460447"/>
    <lineage>
        <taxon>Bacteria</taxon>
        <taxon>Bacillati</taxon>
        <taxon>Bacillota</taxon>
        <taxon>Clostridia</taxon>
        <taxon>Peptostreptococcales</taxon>
        <taxon>Peptostreptococcaceae</taxon>
        <taxon>Terrisporobacter</taxon>
    </lineage>
</organism>
<keyword evidence="6" id="KW-1185">Reference proteome</keyword>
<feature type="domain" description="Integrase catalytic" evidence="2">
    <location>
        <begin position="93"/>
        <end position="265"/>
    </location>
</feature>
<comment type="function">
    <text evidence="1">Involved in the transposition of the insertion sequence.</text>
</comment>
<dbReference type="InterPro" id="IPR048020">
    <property type="entry name" value="Transpos_IS3"/>
</dbReference>
<dbReference type="PANTHER" id="PTHR46889">
    <property type="entry name" value="TRANSPOSASE INSF FOR INSERTION SEQUENCE IS3B-RELATED"/>
    <property type="match status" value="1"/>
</dbReference>
<dbReference type="InterPro" id="IPR001584">
    <property type="entry name" value="Integrase_cat-core"/>
</dbReference>
<evidence type="ECO:0000256" key="1">
    <source>
        <dbReference type="ARBA" id="ARBA00002286"/>
    </source>
</evidence>
<dbReference type="EMBL" id="CP154622">
    <property type="protein sequence ID" value="XAM42238.1"/>
    <property type="molecule type" value="Genomic_DNA"/>
</dbReference>
<dbReference type="InterPro" id="IPR012337">
    <property type="entry name" value="RNaseH-like_sf"/>
</dbReference>
<dbReference type="InterPro" id="IPR050900">
    <property type="entry name" value="Transposase_IS3/IS150/IS904"/>
</dbReference>
<dbReference type="Proteomes" id="UP001477947">
    <property type="component" value="Chromosome"/>
</dbReference>
<proteinExistence type="predicted"/>
<dbReference type="Pfam" id="PF00665">
    <property type="entry name" value="rve"/>
    <property type="match status" value="1"/>
</dbReference>
<reference evidence="5 6" key="1">
    <citation type="submission" date="2024-04" db="EMBL/GenBank/DDBJ databases">
        <title>Isolation and characterization of novel acetogenic strains of the genera Terrisporobacter and Acetoanaerobium.</title>
        <authorList>
            <person name="Boeer T."/>
            <person name="Schueler M.A."/>
            <person name="Lueschen A."/>
            <person name="Eysell L."/>
            <person name="Droege J."/>
            <person name="Heinemann M."/>
            <person name="Engelhardt L."/>
            <person name="Basen M."/>
            <person name="Daniel R."/>
        </authorList>
    </citation>
    <scope>NUCLEOTIDE SEQUENCE [LARGE SCALE GENOMIC DNA]</scope>
    <source>
        <strain evidence="5 6">ELB</strain>
    </source>
</reference>
<evidence type="ECO:0000313" key="3">
    <source>
        <dbReference type="EMBL" id="XAM41162.1"/>
    </source>
</evidence>
<dbReference type="InterPro" id="IPR036397">
    <property type="entry name" value="RNaseH_sf"/>
</dbReference>
<dbReference type="Gene3D" id="3.30.420.10">
    <property type="entry name" value="Ribonuclease H-like superfamily/Ribonuclease H"/>
    <property type="match status" value="1"/>
</dbReference>
<dbReference type="SUPFAM" id="SSF53098">
    <property type="entry name" value="Ribonuclease H-like"/>
    <property type="match status" value="1"/>
</dbReference>
<name>A0ABZ3FH21_9FIRM</name>
<evidence type="ECO:0000313" key="5">
    <source>
        <dbReference type="EMBL" id="XAM42238.1"/>
    </source>
</evidence>
<dbReference type="PROSITE" id="PS50994">
    <property type="entry name" value="INTEGRASE"/>
    <property type="match status" value="1"/>
</dbReference>
<dbReference type="InterPro" id="IPR025948">
    <property type="entry name" value="HTH-like_dom"/>
</dbReference>
<dbReference type="EMBL" id="CP154622">
    <property type="protein sequence ID" value="XAM42020.1"/>
    <property type="molecule type" value="Genomic_DNA"/>
</dbReference>
<evidence type="ECO:0000313" key="4">
    <source>
        <dbReference type="EMBL" id="XAM42020.1"/>
    </source>
</evidence>
<dbReference type="PANTHER" id="PTHR46889:SF4">
    <property type="entry name" value="TRANSPOSASE INSO FOR INSERTION SEQUENCE ELEMENT IS911B-RELATED"/>
    <property type="match status" value="1"/>
</dbReference>
<dbReference type="Pfam" id="PF13333">
    <property type="entry name" value="rve_2"/>
    <property type="match status" value="1"/>
</dbReference>
<sequence length="269" mass="32265">MYWQKRFEDENPDEELEEKIKKIFKSNGENYGYRRITSTLRNSGIVINQKKVRRLMKKLELKCISFSHKSRKYNSYKGTVGKTAKNRINRRFNTSIPHQKITTDTTQFKIYETNKNGRLTIKKAYLDPFLDMFNCEILSYSISERPSFESINDALNKTINITSDCPYRRTFHSDQGWAYQMKQYTKKLKGNKIFQSMSRKGTCLDNSPMENFFGIMKQEMYYGKIYRSFEELEIAIKKYIDYYNNERIKEKLNWNSPVNYRMEYELKAA</sequence>
<dbReference type="NCBIfam" id="NF033516">
    <property type="entry name" value="transpos_IS3"/>
    <property type="match status" value="1"/>
</dbReference>
<dbReference type="EMBL" id="CP154622">
    <property type="protein sequence ID" value="XAM41162.1"/>
    <property type="molecule type" value="Genomic_DNA"/>
</dbReference>
<gene>
    <name evidence="3" type="ORF">TPELB_14730</name>
    <name evidence="4" type="ORF">TPELB_23330</name>
    <name evidence="5" type="ORF">TPELB_25510</name>
</gene>
<dbReference type="Pfam" id="PF13276">
    <property type="entry name" value="HTH_21"/>
    <property type="match status" value="1"/>
</dbReference>